<evidence type="ECO:0000256" key="2">
    <source>
        <dbReference type="SAM" id="Phobius"/>
    </source>
</evidence>
<sequence>MDNTIWIVLASVFGVLVLALIATLLLFCRKRSKKKVRIFSLRAVTPLDDAEFESWRRPSTYTSRPEKYGIMPSRPAVVRAKNSANLFEKEIALYNTPHTPPQTPPKSATTVSAVKVPDHARRKSSLSIHDRPPTPFSPDMSGDSDPALWLPKLESPRSRGHVHYPSVSEASEFDFGFSSPPQHSDRFSNQLDDGANAKLAPLPLNPVQPNQSAAHPTAPAHRAHHHLPGPRLHRPAPRHPAALAQAARHGLARRAVLGAPGRPRRLLGRAGRDRRLGLW</sequence>
<keyword evidence="4" id="KW-1185">Reference proteome</keyword>
<protein>
    <submittedName>
        <fullName evidence="3">Uncharacterized protein</fullName>
    </submittedName>
</protein>
<organism evidence="3 4">
    <name type="scientific">Glonium stellatum</name>
    <dbReference type="NCBI Taxonomy" id="574774"/>
    <lineage>
        <taxon>Eukaryota</taxon>
        <taxon>Fungi</taxon>
        <taxon>Dikarya</taxon>
        <taxon>Ascomycota</taxon>
        <taxon>Pezizomycotina</taxon>
        <taxon>Dothideomycetes</taxon>
        <taxon>Pleosporomycetidae</taxon>
        <taxon>Gloniales</taxon>
        <taxon>Gloniaceae</taxon>
        <taxon>Glonium</taxon>
    </lineage>
</organism>
<feature type="compositionally biased region" description="Polar residues" evidence="1">
    <location>
        <begin position="179"/>
        <end position="191"/>
    </location>
</feature>
<reference evidence="3 4" key="1">
    <citation type="journal article" date="2016" name="Nat. Commun.">
        <title>Ectomycorrhizal ecology is imprinted in the genome of the dominant symbiotic fungus Cenococcum geophilum.</title>
        <authorList>
            <consortium name="DOE Joint Genome Institute"/>
            <person name="Peter M."/>
            <person name="Kohler A."/>
            <person name="Ohm R.A."/>
            <person name="Kuo A."/>
            <person name="Krutzmann J."/>
            <person name="Morin E."/>
            <person name="Arend M."/>
            <person name="Barry K.W."/>
            <person name="Binder M."/>
            <person name="Choi C."/>
            <person name="Clum A."/>
            <person name="Copeland A."/>
            <person name="Grisel N."/>
            <person name="Haridas S."/>
            <person name="Kipfer T."/>
            <person name="LaButti K."/>
            <person name="Lindquist E."/>
            <person name="Lipzen A."/>
            <person name="Maire R."/>
            <person name="Meier B."/>
            <person name="Mihaltcheva S."/>
            <person name="Molinier V."/>
            <person name="Murat C."/>
            <person name="Poggeler S."/>
            <person name="Quandt C.A."/>
            <person name="Sperisen C."/>
            <person name="Tritt A."/>
            <person name="Tisserant E."/>
            <person name="Crous P.W."/>
            <person name="Henrissat B."/>
            <person name="Nehls U."/>
            <person name="Egli S."/>
            <person name="Spatafora J.W."/>
            <person name="Grigoriev I.V."/>
            <person name="Martin F.M."/>
        </authorList>
    </citation>
    <scope>NUCLEOTIDE SEQUENCE [LARGE SCALE GENOMIC DNA]</scope>
    <source>
        <strain evidence="3 4">CBS 207.34</strain>
    </source>
</reference>
<feature type="compositionally biased region" description="Basic residues" evidence="1">
    <location>
        <begin position="221"/>
        <end position="237"/>
    </location>
</feature>
<feature type="transmembrane region" description="Helical" evidence="2">
    <location>
        <begin position="6"/>
        <end position="28"/>
    </location>
</feature>
<gene>
    <name evidence="3" type="ORF">AOQ84DRAFT_376858</name>
</gene>
<keyword evidence="2" id="KW-1133">Transmembrane helix</keyword>
<accession>A0A8E2F119</accession>
<keyword evidence="2" id="KW-0472">Membrane</keyword>
<dbReference type="AlphaFoldDB" id="A0A8E2F119"/>
<dbReference type="Proteomes" id="UP000250140">
    <property type="component" value="Unassembled WGS sequence"/>
</dbReference>
<keyword evidence="2" id="KW-0812">Transmembrane</keyword>
<feature type="region of interest" description="Disordered" evidence="1">
    <location>
        <begin position="95"/>
        <end position="242"/>
    </location>
</feature>
<name>A0A8E2F119_9PEZI</name>
<dbReference type="OrthoDB" id="4120617at2759"/>
<dbReference type="EMBL" id="KV749671">
    <property type="protein sequence ID" value="OCL08340.1"/>
    <property type="molecule type" value="Genomic_DNA"/>
</dbReference>
<evidence type="ECO:0000313" key="3">
    <source>
        <dbReference type="EMBL" id="OCL08340.1"/>
    </source>
</evidence>
<evidence type="ECO:0000313" key="4">
    <source>
        <dbReference type="Proteomes" id="UP000250140"/>
    </source>
</evidence>
<proteinExistence type="predicted"/>
<evidence type="ECO:0000256" key="1">
    <source>
        <dbReference type="SAM" id="MobiDB-lite"/>
    </source>
</evidence>